<dbReference type="AlphaFoldDB" id="A0A504YRL8"/>
<feature type="compositionally biased region" description="Basic residues" evidence="1">
    <location>
        <begin position="396"/>
        <end position="411"/>
    </location>
</feature>
<comment type="caution">
    <text evidence="2">The sequence shown here is derived from an EMBL/GenBank/DDBJ whole genome shotgun (WGS) entry which is preliminary data.</text>
</comment>
<accession>A0A504YRL8</accession>
<feature type="region of interest" description="Disordered" evidence="1">
    <location>
        <begin position="376"/>
        <end position="456"/>
    </location>
</feature>
<feature type="compositionally biased region" description="Basic residues" evidence="1">
    <location>
        <begin position="444"/>
        <end position="456"/>
    </location>
</feature>
<evidence type="ECO:0000256" key="1">
    <source>
        <dbReference type="SAM" id="MobiDB-lite"/>
    </source>
</evidence>
<protein>
    <submittedName>
        <fullName evidence="2">Uncharacterized protein</fullName>
    </submittedName>
</protein>
<dbReference type="EMBL" id="SUNJ01005855">
    <property type="protein sequence ID" value="TPP63275.1"/>
    <property type="molecule type" value="Genomic_DNA"/>
</dbReference>
<dbReference type="OrthoDB" id="6273853at2759"/>
<evidence type="ECO:0000313" key="3">
    <source>
        <dbReference type="Proteomes" id="UP000316759"/>
    </source>
</evidence>
<dbReference type="Proteomes" id="UP000316759">
    <property type="component" value="Unassembled WGS sequence"/>
</dbReference>
<organism evidence="2 3">
    <name type="scientific">Fasciola gigantica</name>
    <name type="common">Giant liver fluke</name>
    <dbReference type="NCBI Taxonomy" id="46835"/>
    <lineage>
        <taxon>Eukaryota</taxon>
        <taxon>Metazoa</taxon>
        <taxon>Spiralia</taxon>
        <taxon>Lophotrochozoa</taxon>
        <taxon>Platyhelminthes</taxon>
        <taxon>Trematoda</taxon>
        <taxon>Digenea</taxon>
        <taxon>Plagiorchiida</taxon>
        <taxon>Echinostomata</taxon>
        <taxon>Echinostomatoidea</taxon>
        <taxon>Fasciolidae</taxon>
        <taxon>Fasciola</taxon>
    </lineage>
</organism>
<keyword evidence="3" id="KW-1185">Reference proteome</keyword>
<sequence>MANSIDILSKYKNLRSPAIPGCLKACGDELLNRAKAGRFRVLPSCWSSLVESAAEWRQQKADDLQVFLDELGSDRGSMPGLTEDYRNSSECVGAPTQKIFAAIWEFLIRCQQSMNVQLSYPSHGWIILGPPYINAFDSIDEAQFSKEVNIILETILEQGLVKRDMFCYIMKLLTELVQGAIEYCRNAPALACIIRYQIASHFGPILLTITCERCKTILSDKNRNCEYCNTVCGLLQKPFVADLLDRLLCHVSTDFWDNVLLTGQRMVSNLPNDPAKIHADIITLFYQKKPPTKPKPKPAPVPLPTTGTPNAVKSRGSVATANIQTSVASVGQTAPRDSVAHRPSMAANALLAPTLQAATASRPEERQSVPLINTLTVSTEGSGEENPWELPQLKNRPVKKSKPTPSRRTKANTKAAAQGQKRAPNHTHQKQKSEKKSVSTKKSPANRKRTKPKVRQ</sequence>
<proteinExistence type="predicted"/>
<feature type="region of interest" description="Disordered" evidence="1">
    <location>
        <begin position="289"/>
        <end position="311"/>
    </location>
</feature>
<evidence type="ECO:0000313" key="2">
    <source>
        <dbReference type="EMBL" id="TPP63275.1"/>
    </source>
</evidence>
<name>A0A504YRL8_FASGI</name>
<reference evidence="2 3" key="1">
    <citation type="submission" date="2019-04" db="EMBL/GenBank/DDBJ databases">
        <title>Annotation for the trematode Fasciola gigantica.</title>
        <authorList>
            <person name="Choi Y.-J."/>
        </authorList>
    </citation>
    <scope>NUCLEOTIDE SEQUENCE [LARGE SCALE GENOMIC DNA]</scope>
    <source>
        <strain evidence="2">Uganda_cow_1</strain>
    </source>
</reference>
<gene>
    <name evidence="2" type="ORF">FGIG_06504</name>
</gene>